<reference evidence="2" key="2">
    <citation type="submission" date="2024-10" db="UniProtKB">
        <authorList>
            <consortium name="EnsemblProtists"/>
        </authorList>
    </citation>
    <scope>IDENTIFICATION</scope>
</reference>
<dbReference type="HOGENOM" id="CLU_005210_7_0_1"/>
<feature type="repeat" description="RCC1" evidence="1">
    <location>
        <begin position="95"/>
        <end position="146"/>
    </location>
</feature>
<dbReference type="PaxDb" id="2903-EOD05330"/>
<dbReference type="PANTHER" id="PTHR46207:SF1">
    <property type="entry name" value="PROTEIN RCC2"/>
    <property type="match status" value="1"/>
</dbReference>
<dbReference type="Gene3D" id="2.130.10.30">
    <property type="entry name" value="Regulator of chromosome condensation 1/beta-lactamase-inhibitor protein II"/>
    <property type="match status" value="2"/>
</dbReference>
<protein>
    <recommendedName>
        <fullName evidence="4">Regulator of chromosome condensation</fullName>
    </recommendedName>
</protein>
<feature type="repeat" description="RCC1" evidence="1">
    <location>
        <begin position="367"/>
        <end position="421"/>
    </location>
</feature>
<dbReference type="PROSITE" id="PS00626">
    <property type="entry name" value="RCC1_2"/>
    <property type="match status" value="2"/>
</dbReference>
<dbReference type="GeneID" id="17251385"/>
<dbReference type="PROSITE" id="PS50012">
    <property type="entry name" value="RCC1_3"/>
    <property type="match status" value="4"/>
</dbReference>
<proteinExistence type="predicted"/>
<dbReference type="PRINTS" id="PR00633">
    <property type="entry name" value="RCCNDNSATION"/>
</dbReference>
<evidence type="ECO:0000313" key="3">
    <source>
        <dbReference type="Proteomes" id="UP000013827"/>
    </source>
</evidence>
<feature type="repeat" description="RCC1" evidence="1">
    <location>
        <begin position="201"/>
        <end position="266"/>
    </location>
</feature>
<dbReference type="STRING" id="2903.R1CSQ1"/>
<dbReference type="EnsemblProtists" id="EOD05330">
    <property type="protein sequence ID" value="EOD05330"/>
    <property type="gene ID" value="EMIHUDRAFT_198992"/>
</dbReference>
<dbReference type="InterPro" id="IPR000408">
    <property type="entry name" value="Reg_chr_condens"/>
</dbReference>
<dbReference type="InterPro" id="IPR028641">
    <property type="entry name" value="RCC2"/>
</dbReference>
<dbReference type="Proteomes" id="UP000013827">
    <property type="component" value="Unassembled WGS sequence"/>
</dbReference>
<dbReference type="eggNOG" id="KOG1427">
    <property type="taxonomic scope" value="Eukaryota"/>
</dbReference>
<dbReference type="Pfam" id="PF00415">
    <property type="entry name" value="RCC1"/>
    <property type="match status" value="4"/>
</dbReference>
<dbReference type="GO" id="GO:0031267">
    <property type="term" value="F:small GTPase binding"/>
    <property type="evidence" value="ECO:0007669"/>
    <property type="project" value="TreeGrafter"/>
</dbReference>
<dbReference type="GO" id="GO:0016020">
    <property type="term" value="C:membrane"/>
    <property type="evidence" value="ECO:0007669"/>
    <property type="project" value="TreeGrafter"/>
</dbReference>
<name>A0A0D3I245_EMIH1</name>
<dbReference type="AlphaFoldDB" id="A0A0D3I245"/>
<dbReference type="SUPFAM" id="SSF50985">
    <property type="entry name" value="RCC1/BLIP-II"/>
    <property type="match status" value="1"/>
</dbReference>
<dbReference type="PANTHER" id="PTHR46207">
    <property type="entry name" value="PROTEIN RCC2"/>
    <property type="match status" value="1"/>
</dbReference>
<evidence type="ECO:0000313" key="2">
    <source>
        <dbReference type="EnsemblProtists" id="EOD05330"/>
    </source>
</evidence>
<feature type="repeat" description="RCC1" evidence="1">
    <location>
        <begin position="147"/>
        <end position="200"/>
    </location>
</feature>
<evidence type="ECO:0000256" key="1">
    <source>
        <dbReference type="PROSITE-ProRule" id="PRU00235"/>
    </source>
</evidence>
<dbReference type="RefSeq" id="XP_005757759.1">
    <property type="nucleotide sequence ID" value="XM_005757702.1"/>
</dbReference>
<sequence>MNAQEMYRKMLAQQSQSSDAPPFKVSAPALSIPDDTTLVVFGGTNWDNLGKGKEAHTKSAPNLMGPCRLVLPGVKVAFVATSSCSSHCIALSASGAAYAWGRNQCGQLGLGDTLTRAGPTEVTALQGTPLSAAATGKHHTLWLGAEGDLFASGSSKEGCVGPSADKRREMEATPVAVPGLAAGAAYVAAGGAHNLVIDREGTLWAFGSSECGVLGNGTDGQYNKSDSSIKLAYATEAAPLKVPKLAGRKMVHAACGPQHSAAVDEEGRCFTWGLGHKDQKDAWTPAELPGLRATRVVCGSAFTAATGHAVLHSGVVCASSSSLYMWGRVKSASQNCWMSPTVEQDLSGWKVQALACGSVHTVVGADSSVISWGPACSCGELGYGELGPKSSARPKKVDLLEGAHVAQVACGLAHTLLLAATDSAITDALPEWKPGGGKAKK</sequence>
<accession>A0A0D3I245</accession>
<dbReference type="KEGG" id="ehx:EMIHUDRAFT_198992"/>
<organism evidence="2 3">
    <name type="scientific">Emiliania huxleyi (strain CCMP1516)</name>
    <dbReference type="NCBI Taxonomy" id="280463"/>
    <lineage>
        <taxon>Eukaryota</taxon>
        <taxon>Haptista</taxon>
        <taxon>Haptophyta</taxon>
        <taxon>Prymnesiophyceae</taxon>
        <taxon>Isochrysidales</taxon>
        <taxon>Noelaerhabdaceae</taxon>
        <taxon>Emiliania</taxon>
    </lineage>
</organism>
<evidence type="ECO:0008006" key="4">
    <source>
        <dbReference type="Google" id="ProtNLM"/>
    </source>
</evidence>
<dbReference type="OMA" id="GKWKNTG"/>
<dbReference type="InterPro" id="IPR009091">
    <property type="entry name" value="RCC1/BLIP-II"/>
</dbReference>
<reference evidence="3" key="1">
    <citation type="journal article" date="2013" name="Nature">
        <title>Pan genome of the phytoplankton Emiliania underpins its global distribution.</title>
        <authorList>
            <person name="Read B.A."/>
            <person name="Kegel J."/>
            <person name="Klute M.J."/>
            <person name="Kuo A."/>
            <person name="Lefebvre S.C."/>
            <person name="Maumus F."/>
            <person name="Mayer C."/>
            <person name="Miller J."/>
            <person name="Monier A."/>
            <person name="Salamov A."/>
            <person name="Young J."/>
            <person name="Aguilar M."/>
            <person name="Claverie J.M."/>
            <person name="Frickenhaus S."/>
            <person name="Gonzalez K."/>
            <person name="Herman E.K."/>
            <person name="Lin Y.C."/>
            <person name="Napier J."/>
            <person name="Ogata H."/>
            <person name="Sarno A.F."/>
            <person name="Shmutz J."/>
            <person name="Schroeder D."/>
            <person name="de Vargas C."/>
            <person name="Verret F."/>
            <person name="von Dassow P."/>
            <person name="Valentin K."/>
            <person name="Van de Peer Y."/>
            <person name="Wheeler G."/>
            <person name="Dacks J.B."/>
            <person name="Delwiche C.F."/>
            <person name="Dyhrman S.T."/>
            <person name="Glockner G."/>
            <person name="John U."/>
            <person name="Richards T."/>
            <person name="Worden A.Z."/>
            <person name="Zhang X."/>
            <person name="Grigoriev I.V."/>
            <person name="Allen A.E."/>
            <person name="Bidle K."/>
            <person name="Borodovsky M."/>
            <person name="Bowler C."/>
            <person name="Brownlee C."/>
            <person name="Cock J.M."/>
            <person name="Elias M."/>
            <person name="Gladyshev V.N."/>
            <person name="Groth M."/>
            <person name="Guda C."/>
            <person name="Hadaegh A."/>
            <person name="Iglesias-Rodriguez M.D."/>
            <person name="Jenkins J."/>
            <person name="Jones B.M."/>
            <person name="Lawson T."/>
            <person name="Leese F."/>
            <person name="Lindquist E."/>
            <person name="Lobanov A."/>
            <person name="Lomsadze A."/>
            <person name="Malik S.B."/>
            <person name="Marsh M.E."/>
            <person name="Mackinder L."/>
            <person name="Mock T."/>
            <person name="Mueller-Roeber B."/>
            <person name="Pagarete A."/>
            <person name="Parker M."/>
            <person name="Probert I."/>
            <person name="Quesneville H."/>
            <person name="Raines C."/>
            <person name="Rensing S.A."/>
            <person name="Riano-Pachon D.M."/>
            <person name="Richier S."/>
            <person name="Rokitta S."/>
            <person name="Shiraiwa Y."/>
            <person name="Soanes D.M."/>
            <person name="van der Giezen M."/>
            <person name="Wahlund T.M."/>
            <person name="Williams B."/>
            <person name="Wilson W."/>
            <person name="Wolfe G."/>
            <person name="Wurch L.L."/>
        </authorList>
    </citation>
    <scope>NUCLEOTIDE SEQUENCE</scope>
</reference>
<keyword evidence="3" id="KW-1185">Reference proteome</keyword>